<name>A0A0E9PET3_ANGAN</name>
<sequence>MHLSYIKHGKNPTVSTWISTGYSSSLTQYQKHAVG</sequence>
<dbReference type="EMBL" id="GBXM01105977">
    <property type="protein sequence ID" value="JAH02600.1"/>
    <property type="molecule type" value="Transcribed_RNA"/>
</dbReference>
<organism evidence="1">
    <name type="scientific">Anguilla anguilla</name>
    <name type="common">European freshwater eel</name>
    <name type="synonym">Muraena anguilla</name>
    <dbReference type="NCBI Taxonomy" id="7936"/>
    <lineage>
        <taxon>Eukaryota</taxon>
        <taxon>Metazoa</taxon>
        <taxon>Chordata</taxon>
        <taxon>Craniata</taxon>
        <taxon>Vertebrata</taxon>
        <taxon>Euteleostomi</taxon>
        <taxon>Actinopterygii</taxon>
        <taxon>Neopterygii</taxon>
        <taxon>Teleostei</taxon>
        <taxon>Anguilliformes</taxon>
        <taxon>Anguillidae</taxon>
        <taxon>Anguilla</taxon>
    </lineage>
</organism>
<reference evidence="1" key="1">
    <citation type="submission" date="2014-11" db="EMBL/GenBank/DDBJ databases">
        <authorList>
            <person name="Amaro Gonzalez C."/>
        </authorList>
    </citation>
    <scope>NUCLEOTIDE SEQUENCE</scope>
</reference>
<accession>A0A0E9PET3</accession>
<dbReference type="AlphaFoldDB" id="A0A0E9PET3"/>
<evidence type="ECO:0000313" key="1">
    <source>
        <dbReference type="EMBL" id="JAH02600.1"/>
    </source>
</evidence>
<protein>
    <submittedName>
        <fullName evidence="1">Uncharacterized protein</fullName>
    </submittedName>
</protein>
<reference evidence="1" key="2">
    <citation type="journal article" date="2015" name="Fish Shellfish Immunol.">
        <title>Early steps in the European eel (Anguilla anguilla)-Vibrio vulnificus interaction in the gills: Role of the RtxA13 toxin.</title>
        <authorList>
            <person name="Callol A."/>
            <person name="Pajuelo D."/>
            <person name="Ebbesson L."/>
            <person name="Teles M."/>
            <person name="MacKenzie S."/>
            <person name="Amaro C."/>
        </authorList>
    </citation>
    <scope>NUCLEOTIDE SEQUENCE</scope>
</reference>
<proteinExistence type="predicted"/>